<sequence length="526" mass="58187">MPLKLAIVGRPNVGKSTLFNRLVGKKIALVDDQPGVTRDRKQAEGYLASMPLILIDTAGYETAYDDSLESRMRQQTEAAIAEAELALFLIDARVGVTPEDENFAALLRKSGIPIVLAANKAEGRQGDTGLMEAWNLGLGDPVGLSAEHGEGMADLFEAIRRALGEEAFELAMQEAEQDYDPRAAEDILEKLAHIDIDDLSVSDDDLVAAIEAADVDIAPEPPRDDKPIKLAIVGRPNAGKSTLINQLLQSDRLLTGPEAGITRDSISIDWEWEGRRIRLVDTAGLRRKSKVQERLERMSTGETIRSLKYADIIALVMDAHEAMEKQDLQIAELALREGRGVVLVISKWDTVKKPDEAARHIRDLANRLMPNAGGAPVVFLSGLTGRHTDRLMPAVAKVYEDWTARVKTGDLNRWLRHTIERHPPPSVQGKRIKPRYMAQMKARPPTFVLIASRGDQMPETYKRYLVNELREAFDMHGVPIRLLVRQGKNPYADKAEGARKPPAKTYGKGANKAANRAAGKTKQKKY</sequence>
<feature type="compositionally biased region" description="Low complexity" evidence="11">
    <location>
        <begin position="507"/>
        <end position="518"/>
    </location>
</feature>
<dbReference type="InterPro" id="IPR006073">
    <property type="entry name" value="GTP-bd"/>
</dbReference>
<dbReference type="Gene3D" id="3.40.50.300">
    <property type="entry name" value="P-loop containing nucleotide triphosphate hydrolases"/>
    <property type="match status" value="2"/>
</dbReference>
<comment type="subunit">
    <text evidence="8">Associates with the 50S ribosomal subunit.</text>
</comment>
<dbReference type="InterPro" id="IPR015946">
    <property type="entry name" value="KH_dom-like_a/b"/>
</dbReference>
<dbReference type="FunFam" id="3.30.300.20:FF:000004">
    <property type="entry name" value="GTPase Der"/>
    <property type="match status" value="1"/>
</dbReference>
<name>A0A062TV33_9PROT</name>
<reference evidence="12 13" key="1">
    <citation type="submission" date="2013-04" db="EMBL/GenBank/DDBJ databases">
        <title>Hyphomonas sp. T24B3 Genome Sequencing.</title>
        <authorList>
            <person name="Lai Q."/>
            <person name="Shao Z."/>
        </authorList>
    </citation>
    <scope>NUCLEOTIDE SEQUENCE [LARGE SCALE GENOMIC DNA]</scope>
    <source>
        <strain evidence="12 13">T24B3</strain>
    </source>
</reference>
<dbReference type="InterPro" id="IPR027417">
    <property type="entry name" value="P-loop_NTPase"/>
</dbReference>
<dbReference type="Pfam" id="PF14714">
    <property type="entry name" value="KH_dom-like"/>
    <property type="match status" value="1"/>
</dbReference>
<evidence type="ECO:0000256" key="1">
    <source>
        <dbReference type="ARBA" id="ARBA00008279"/>
    </source>
</evidence>
<dbReference type="GO" id="GO:0042254">
    <property type="term" value="P:ribosome biogenesis"/>
    <property type="evidence" value="ECO:0007669"/>
    <property type="project" value="UniProtKB-KW"/>
</dbReference>
<dbReference type="Pfam" id="PF01926">
    <property type="entry name" value="MMR_HSR1"/>
    <property type="match status" value="2"/>
</dbReference>
<comment type="caution">
    <text evidence="12">The sequence shown here is derived from an EMBL/GenBank/DDBJ whole genome shotgun (WGS) entry which is preliminary data.</text>
</comment>
<evidence type="ECO:0000256" key="3">
    <source>
        <dbReference type="ARBA" id="ARBA00022517"/>
    </source>
</evidence>
<keyword evidence="4 10" id="KW-0677">Repeat</keyword>
<keyword evidence="5 8" id="KW-0547">Nucleotide-binding</keyword>
<feature type="binding site" evidence="8">
    <location>
        <begin position="56"/>
        <end position="60"/>
    </location>
    <ligand>
        <name>GTP</name>
        <dbReference type="ChEBI" id="CHEBI:37565"/>
        <label>1</label>
    </ligand>
</feature>
<feature type="binding site" evidence="8">
    <location>
        <begin position="234"/>
        <end position="241"/>
    </location>
    <ligand>
        <name>GTP</name>
        <dbReference type="ChEBI" id="CHEBI:37565"/>
        <label>2</label>
    </ligand>
</feature>
<comment type="similarity">
    <text evidence="1 8 9 10">Belongs to the TRAFAC class TrmE-Era-EngA-EngB-Septin-like GTPase superfamily. EngA (Der) GTPase family.</text>
</comment>
<dbReference type="NCBIfam" id="TIGR00231">
    <property type="entry name" value="small_GTP"/>
    <property type="match status" value="2"/>
</dbReference>
<dbReference type="SUPFAM" id="SSF52540">
    <property type="entry name" value="P-loop containing nucleoside triphosphate hydrolases"/>
    <property type="match status" value="2"/>
</dbReference>
<accession>A0A062TV33</accession>
<dbReference type="PANTHER" id="PTHR43834">
    <property type="entry name" value="GTPASE DER"/>
    <property type="match status" value="1"/>
</dbReference>
<evidence type="ECO:0000256" key="11">
    <source>
        <dbReference type="SAM" id="MobiDB-lite"/>
    </source>
</evidence>
<dbReference type="InterPro" id="IPR016484">
    <property type="entry name" value="GTPase_Der"/>
</dbReference>
<dbReference type="OrthoDB" id="9805918at2"/>
<dbReference type="PIRSF" id="PIRSF006485">
    <property type="entry name" value="GTP-binding_EngA"/>
    <property type="match status" value="1"/>
</dbReference>
<evidence type="ECO:0000256" key="5">
    <source>
        <dbReference type="ARBA" id="ARBA00022741"/>
    </source>
</evidence>
<dbReference type="AlphaFoldDB" id="A0A062TV33"/>
<evidence type="ECO:0000256" key="6">
    <source>
        <dbReference type="ARBA" id="ARBA00023134"/>
    </source>
</evidence>
<evidence type="ECO:0000313" key="13">
    <source>
        <dbReference type="Proteomes" id="UP000249123"/>
    </source>
</evidence>
<dbReference type="eggNOG" id="COG1160">
    <property type="taxonomic scope" value="Bacteria"/>
</dbReference>
<dbReference type="PROSITE" id="PS51712">
    <property type="entry name" value="G_ENGA"/>
    <property type="match status" value="2"/>
</dbReference>
<dbReference type="HAMAP" id="MF_00195">
    <property type="entry name" value="GTPase_Der"/>
    <property type="match status" value="1"/>
</dbReference>
<dbReference type="NCBIfam" id="TIGR03594">
    <property type="entry name" value="GTPase_EngA"/>
    <property type="match status" value="1"/>
</dbReference>
<dbReference type="CDD" id="cd01894">
    <property type="entry name" value="EngA1"/>
    <property type="match status" value="1"/>
</dbReference>
<evidence type="ECO:0000256" key="2">
    <source>
        <dbReference type="ARBA" id="ARBA00020953"/>
    </source>
</evidence>
<feature type="region of interest" description="Disordered" evidence="11">
    <location>
        <begin position="490"/>
        <end position="526"/>
    </location>
</feature>
<keyword evidence="6 8" id="KW-0342">GTP-binding</keyword>
<protein>
    <recommendedName>
        <fullName evidence="2 8">GTPase Der</fullName>
    </recommendedName>
    <alternativeName>
        <fullName evidence="7 8">GTP-binding protein EngA</fullName>
    </alternativeName>
</protein>
<gene>
    <name evidence="8" type="primary">der</name>
    <name evidence="12" type="ORF">HY3_16345</name>
</gene>
<dbReference type="GO" id="GO:0005525">
    <property type="term" value="F:GTP binding"/>
    <property type="evidence" value="ECO:0007669"/>
    <property type="project" value="UniProtKB-UniRule"/>
</dbReference>
<evidence type="ECO:0000256" key="7">
    <source>
        <dbReference type="ARBA" id="ARBA00032345"/>
    </source>
</evidence>
<evidence type="ECO:0000313" key="12">
    <source>
        <dbReference type="EMBL" id="RAN31606.1"/>
    </source>
</evidence>
<feature type="binding site" evidence="8">
    <location>
        <begin position="9"/>
        <end position="16"/>
    </location>
    <ligand>
        <name>GTP</name>
        <dbReference type="ChEBI" id="CHEBI:37565"/>
        <label>1</label>
    </ligand>
</feature>
<dbReference type="InterPro" id="IPR032859">
    <property type="entry name" value="KH_dom-like"/>
</dbReference>
<dbReference type="EMBL" id="AWFB01000046">
    <property type="protein sequence ID" value="RAN31606.1"/>
    <property type="molecule type" value="Genomic_DNA"/>
</dbReference>
<organism evidence="12 13">
    <name type="scientific">Hyphomonas pacifica</name>
    <dbReference type="NCBI Taxonomy" id="1280941"/>
    <lineage>
        <taxon>Bacteria</taxon>
        <taxon>Pseudomonadati</taxon>
        <taxon>Pseudomonadota</taxon>
        <taxon>Alphaproteobacteria</taxon>
        <taxon>Hyphomonadales</taxon>
        <taxon>Hyphomonadaceae</taxon>
        <taxon>Hyphomonas</taxon>
    </lineage>
</organism>
<dbReference type="Proteomes" id="UP000249123">
    <property type="component" value="Unassembled WGS sequence"/>
</dbReference>
<dbReference type="PANTHER" id="PTHR43834:SF6">
    <property type="entry name" value="GTPASE DER"/>
    <property type="match status" value="1"/>
</dbReference>
<dbReference type="InterPro" id="IPR005225">
    <property type="entry name" value="Small_GTP-bd"/>
</dbReference>
<dbReference type="PRINTS" id="PR00326">
    <property type="entry name" value="GTP1OBG"/>
</dbReference>
<dbReference type="Gene3D" id="3.30.300.20">
    <property type="match status" value="1"/>
</dbReference>
<keyword evidence="3 8" id="KW-0690">Ribosome biogenesis</keyword>
<dbReference type="STRING" id="1280941.HY2_15865"/>
<feature type="binding site" evidence="8">
    <location>
        <begin position="346"/>
        <end position="349"/>
    </location>
    <ligand>
        <name>GTP</name>
        <dbReference type="ChEBI" id="CHEBI:37565"/>
        <label>2</label>
    </ligand>
</feature>
<evidence type="ECO:0000256" key="10">
    <source>
        <dbReference type="RuleBase" id="RU004481"/>
    </source>
</evidence>
<dbReference type="CDD" id="cd01895">
    <property type="entry name" value="EngA2"/>
    <property type="match status" value="1"/>
</dbReference>
<comment type="function">
    <text evidence="8 10">GTPase that plays an essential role in the late steps of ribosome biogenesis.</text>
</comment>
<feature type="binding site" evidence="8">
    <location>
        <begin position="119"/>
        <end position="122"/>
    </location>
    <ligand>
        <name>GTP</name>
        <dbReference type="ChEBI" id="CHEBI:37565"/>
        <label>1</label>
    </ligand>
</feature>
<evidence type="ECO:0000256" key="9">
    <source>
        <dbReference type="PROSITE-ProRule" id="PRU01049"/>
    </source>
</evidence>
<dbReference type="InterPro" id="IPR031166">
    <property type="entry name" value="G_ENGA"/>
</dbReference>
<evidence type="ECO:0000256" key="8">
    <source>
        <dbReference type="HAMAP-Rule" id="MF_00195"/>
    </source>
</evidence>
<feature type="binding site" evidence="8">
    <location>
        <begin position="281"/>
        <end position="285"/>
    </location>
    <ligand>
        <name>GTP</name>
        <dbReference type="ChEBI" id="CHEBI:37565"/>
        <label>2</label>
    </ligand>
</feature>
<evidence type="ECO:0000256" key="4">
    <source>
        <dbReference type="ARBA" id="ARBA00022737"/>
    </source>
</evidence>
<proteinExistence type="inferred from homology"/>
<keyword evidence="13" id="KW-1185">Reference proteome</keyword>
<dbReference type="RefSeq" id="WP_034828112.1">
    <property type="nucleotide sequence ID" value="NZ_AWFA01000043.1"/>
</dbReference>